<dbReference type="InterPro" id="IPR002110">
    <property type="entry name" value="Ankyrin_rpt"/>
</dbReference>
<keyword evidence="3" id="KW-0812">Transmembrane</keyword>
<dbReference type="SMART" id="SM00248">
    <property type="entry name" value="ANK"/>
    <property type="match status" value="5"/>
</dbReference>
<proteinExistence type="predicted"/>
<dbReference type="RefSeq" id="XP_016728777.1">
    <property type="nucleotide sequence ID" value="XM_016873288.2"/>
</dbReference>
<name>A0A1U8MPN0_GOSHI</name>
<evidence type="ECO:0000256" key="2">
    <source>
        <dbReference type="SAM" id="MobiDB-lite"/>
    </source>
</evidence>
<dbReference type="InterPro" id="IPR026961">
    <property type="entry name" value="PGG_dom"/>
</dbReference>
<dbReference type="PANTHER" id="PTHR24128:SF24">
    <property type="entry name" value="ANKYRIN REPEAT PROTEIN"/>
    <property type="match status" value="1"/>
</dbReference>
<reference evidence="5" key="1">
    <citation type="journal article" date="2020" name="Nat. Genet.">
        <title>Genomic diversifications of five Gossypium allopolyploid species and their impact on cotton improvement.</title>
        <authorList>
            <person name="Chen Z.J."/>
            <person name="Sreedasyam A."/>
            <person name="Ando A."/>
            <person name="Song Q."/>
            <person name="De Santiago L.M."/>
            <person name="Hulse-Kemp A.M."/>
            <person name="Ding M."/>
            <person name="Ye W."/>
            <person name="Kirkbride R.C."/>
            <person name="Jenkins J."/>
            <person name="Plott C."/>
            <person name="Lovell J."/>
            <person name="Lin Y.M."/>
            <person name="Vaughn R."/>
            <person name="Liu B."/>
            <person name="Simpson S."/>
            <person name="Scheffler B.E."/>
            <person name="Wen L."/>
            <person name="Saski C.A."/>
            <person name="Grover C.E."/>
            <person name="Hu G."/>
            <person name="Conover J.L."/>
            <person name="Carlson J.W."/>
            <person name="Shu S."/>
            <person name="Boston L.B."/>
            <person name="Williams M."/>
            <person name="Peterson D.G."/>
            <person name="McGee K."/>
            <person name="Jones D.C."/>
            <person name="Wendel J.F."/>
            <person name="Stelly D.M."/>
            <person name="Grimwood J."/>
            <person name="Schmutz J."/>
        </authorList>
    </citation>
    <scope>NUCLEOTIDE SEQUENCE [LARGE SCALE GENOMIC DNA]</scope>
    <source>
        <strain evidence="5">cv. TM-1</strain>
    </source>
</reference>
<gene>
    <name evidence="6" type="primary">LOC107939898</name>
</gene>
<dbReference type="Gene3D" id="1.25.40.20">
    <property type="entry name" value="Ankyrin repeat-containing domain"/>
    <property type="match status" value="2"/>
</dbReference>
<evidence type="ECO:0000313" key="5">
    <source>
        <dbReference type="Proteomes" id="UP000818029"/>
    </source>
</evidence>
<dbReference type="SMR" id="A0A1U8MPN0"/>
<protein>
    <submittedName>
        <fullName evidence="6">Ankyrin repeat-containing protein BDA1 isoform X1</fullName>
    </submittedName>
</protein>
<dbReference type="GeneID" id="107939898"/>
<dbReference type="OrthoDB" id="674805at2759"/>
<dbReference type="PANTHER" id="PTHR24128">
    <property type="entry name" value="HOMEOBOX PROTEIN WARIAI"/>
    <property type="match status" value="1"/>
</dbReference>
<keyword evidence="3" id="KW-0472">Membrane</keyword>
<dbReference type="PaxDb" id="3635-A0A1U8MPN0"/>
<dbReference type="PROSITE" id="PS50297">
    <property type="entry name" value="ANK_REP_REGION"/>
    <property type="match status" value="1"/>
</dbReference>
<dbReference type="Pfam" id="PF12796">
    <property type="entry name" value="Ank_2"/>
    <property type="match status" value="1"/>
</dbReference>
<dbReference type="InterPro" id="IPR036770">
    <property type="entry name" value="Ankyrin_rpt-contain_sf"/>
</dbReference>
<feature type="transmembrane region" description="Helical" evidence="3">
    <location>
        <begin position="364"/>
        <end position="387"/>
    </location>
</feature>
<feature type="compositionally biased region" description="Low complexity" evidence="2">
    <location>
        <begin position="333"/>
        <end position="342"/>
    </location>
</feature>
<feature type="domain" description="PGG" evidence="4">
    <location>
        <begin position="295"/>
        <end position="405"/>
    </location>
</feature>
<dbReference type="SUPFAM" id="SSF48403">
    <property type="entry name" value="Ankyrin repeat"/>
    <property type="match status" value="1"/>
</dbReference>
<keyword evidence="1" id="KW-0040">ANK repeat</keyword>
<dbReference type="AlphaFoldDB" id="A0A1U8MPN0"/>
<keyword evidence="3" id="KW-1133">Transmembrane helix</keyword>
<sequence length="472" mass="52953">MPEILPHALPILFIRRYCRMDEQLRMAAENGDVDALYIKLAQDPYLLDRIDHIPIVDTPLHVAAIAGKHHFAMEIANLKPSLAWKLNHVGLSPMHLALQHKCTKMVRGLITINSQLIRVKAKGMITPLHYLAQTEDPDLLAELLCACPSSIEDTTIHCETAAHVAIRNCSIRCFKVLLGWLRRVNKEDILNWKDEDGNTALHIAISTNQTEVVKLLVKHANVNVKNFNDLTAMDIFHLQGSLQSTEIGEILHKAKAKKASDLTSNMTLGDYLSKELTLIDKRDKYFGINIQNNPNDIRTVILVVAILIATATYQAGLSPPAGYWQDDYKPPANNGTTNNTHNSSLGDGQRQRRAGQMIMSPADLFYFLAVNGSAFYLSVWTILVIIIGLPFSRAVYTSTWLLLQAYYSSMTGTFPTQGSMALTVGRFLYITFTVISTCAAYMIPWRAFCKHQKLKRRVDTMRGSRVLTHPEN</sequence>
<dbReference type="STRING" id="3635.A0A1U8MPN0"/>
<accession>A0A1U8MPN0</accession>
<feature type="region of interest" description="Disordered" evidence="2">
    <location>
        <begin position="327"/>
        <end position="350"/>
    </location>
</feature>
<dbReference type="Pfam" id="PF13962">
    <property type="entry name" value="PGG"/>
    <property type="match status" value="1"/>
</dbReference>
<feature type="transmembrane region" description="Helical" evidence="3">
    <location>
        <begin position="394"/>
        <end position="415"/>
    </location>
</feature>
<dbReference type="Proteomes" id="UP000818029">
    <property type="component" value="Chromosome A12"/>
</dbReference>
<organism evidence="5 6">
    <name type="scientific">Gossypium hirsutum</name>
    <name type="common">Upland cotton</name>
    <name type="synonym">Gossypium mexicanum</name>
    <dbReference type="NCBI Taxonomy" id="3635"/>
    <lineage>
        <taxon>Eukaryota</taxon>
        <taxon>Viridiplantae</taxon>
        <taxon>Streptophyta</taxon>
        <taxon>Embryophyta</taxon>
        <taxon>Tracheophyta</taxon>
        <taxon>Spermatophyta</taxon>
        <taxon>Magnoliopsida</taxon>
        <taxon>eudicotyledons</taxon>
        <taxon>Gunneridae</taxon>
        <taxon>Pentapetalae</taxon>
        <taxon>rosids</taxon>
        <taxon>malvids</taxon>
        <taxon>Malvales</taxon>
        <taxon>Malvaceae</taxon>
        <taxon>Malvoideae</taxon>
        <taxon>Gossypium</taxon>
    </lineage>
</organism>
<evidence type="ECO:0000259" key="4">
    <source>
        <dbReference type="Pfam" id="PF13962"/>
    </source>
</evidence>
<evidence type="ECO:0000313" key="6">
    <source>
        <dbReference type="RefSeq" id="XP_016728777.1"/>
    </source>
</evidence>
<reference evidence="6" key="2">
    <citation type="submission" date="2025-08" db="UniProtKB">
        <authorList>
            <consortium name="RefSeq"/>
        </authorList>
    </citation>
    <scope>IDENTIFICATION</scope>
</reference>
<feature type="repeat" description="ANK" evidence="1">
    <location>
        <begin position="196"/>
        <end position="219"/>
    </location>
</feature>
<evidence type="ECO:0000256" key="1">
    <source>
        <dbReference type="PROSITE-ProRule" id="PRU00023"/>
    </source>
</evidence>
<feature type="transmembrane region" description="Helical" evidence="3">
    <location>
        <begin position="427"/>
        <end position="448"/>
    </location>
</feature>
<evidence type="ECO:0000256" key="3">
    <source>
        <dbReference type="SAM" id="Phobius"/>
    </source>
</evidence>
<keyword evidence="5" id="KW-1185">Reference proteome</keyword>
<dbReference type="KEGG" id="ghi:107939898"/>
<dbReference type="PROSITE" id="PS50088">
    <property type="entry name" value="ANK_REPEAT"/>
    <property type="match status" value="1"/>
</dbReference>